<keyword evidence="3" id="KW-0285">Flavoprotein</keyword>
<comment type="cofactor">
    <cofactor evidence="2">
        <name>[4Fe-4S] cluster</name>
        <dbReference type="ChEBI" id="CHEBI:49883"/>
    </cofactor>
</comment>
<dbReference type="GeneID" id="74307377"/>
<feature type="domain" description="NADPH-dependent FMN reductase-like" evidence="6">
    <location>
        <begin position="1"/>
        <end position="158"/>
    </location>
</feature>
<dbReference type="PANTHER" id="PTHR43278:SF4">
    <property type="entry name" value="NAD(P)H-DEPENDENT FMN-CONTAINING OXIDOREDUCTASE YWQN-RELATED"/>
    <property type="match status" value="1"/>
</dbReference>
<comment type="similarity">
    <text evidence="5">Belongs to the SsuE family. Isf subfamily.</text>
</comment>
<evidence type="ECO:0000313" key="7">
    <source>
        <dbReference type="EMBL" id="UUX93801.1"/>
    </source>
</evidence>
<proteinExistence type="inferred from homology"/>
<keyword evidence="4" id="KW-0288">FMN</keyword>
<organism evidence="7 8">
    <name type="scientific">Methanoplanus endosymbiosus</name>
    <dbReference type="NCBI Taxonomy" id="33865"/>
    <lineage>
        <taxon>Archaea</taxon>
        <taxon>Methanobacteriati</taxon>
        <taxon>Methanobacteriota</taxon>
        <taxon>Stenosarchaea group</taxon>
        <taxon>Methanomicrobia</taxon>
        <taxon>Methanomicrobiales</taxon>
        <taxon>Methanomicrobiaceae</taxon>
        <taxon>Methanoplanus</taxon>
    </lineage>
</organism>
<dbReference type="InterPro" id="IPR005025">
    <property type="entry name" value="FMN_Rdtase-like_dom"/>
</dbReference>
<gene>
    <name evidence="7" type="ORF">L6E24_06720</name>
</gene>
<evidence type="ECO:0000256" key="1">
    <source>
        <dbReference type="ARBA" id="ARBA00001917"/>
    </source>
</evidence>
<dbReference type="SUPFAM" id="SSF52218">
    <property type="entry name" value="Flavoproteins"/>
    <property type="match status" value="1"/>
</dbReference>
<dbReference type="EMBL" id="CP096115">
    <property type="protein sequence ID" value="UUX93801.1"/>
    <property type="molecule type" value="Genomic_DNA"/>
</dbReference>
<dbReference type="PANTHER" id="PTHR43278">
    <property type="entry name" value="NAD(P)H-DEPENDENT FMN-CONTAINING OXIDOREDUCTASE YWQN-RELATED"/>
    <property type="match status" value="1"/>
</dbReference>
<protein>
    <submittedName>
        <fullName evidence="7">Flavodoxin family protein</fullName>
    </submittedName>
</protein>
<evidence type="ECO:0000256" key="2">
    <source>
        <dbReference type="ARBA" id="ARBA00001966"/>
    </source>
</evidence>
<dbReference type="Pfam" id="PF03358">
    <property type="entry name" value="FMN_red"/>
    <property type="match status" value="1"/>
</dbReference>
<reference evidence="7" key="1">
    <citation type="submission" date="2022-04" db="EMBL/GenBank/DDBJ databases">
        <title>Complete genome of Methanoplanus endosymbiosus DSM 3599.</title>
        <authorList>
            <person name="Chen S.-C."/>
            <person name="You Y.-T."/>
            <person name="Zhou Y.-Z."/>
            <person name="Lai M.-C."/>
        </authorList>
    </citation>
    <scope>NUCLEOTIDE SEQUENCE</scope>
    <source>
        <strain evidence="7">DSM 3599</strain>
    </source>
</reference>
<comment type="cofactor">
    <cofactor evidence="1">
        <name>FMN</name>
        <dbReference type="ChEBI" id="CHEBI:58210"/>
    </cofactor>
</comment>
<evidence type="ECO:0000259" key="6">
    <source>
        <dbReference type="Pfam" id="PF03358"/>
    </source>
</evidence>
<dbReference type="Gene3D" id="3.40.50.360">
    <property type="match status" value="1"/>
</dbReference>
<sequence>MKVVMFNGSPRKKGNTGILLKEVEKTLNDEGIETEIVQIAGKKFHGCTACMKCFENQDCKCVFDDDFINNCIEKMADADGIIIGSPTYFADVSAETKALIDRAGFVGTANGGLFRRKAGAAVVAVRRAGAVHAYDTINHFFGISSMFTVGSSYWNLGIGLDEGDVLKDEEGLLTMQELGKNMAWLLRKINSDGKEEEEEEII</sequence>
<dbReference type="InterPro" id="IPR051796">
    <property type="entry name" value="ISF_SsuE-like"/>
</dbReference>
<dbReference type="AlphaFoldDB" id="A0A9E7PRL8"/>
<dbReference type="InterPro" id="IPR029039">
    <property type="entry name" value="Flavoprotein-like_sf"/>
</dbReference>
<evidence type="ECO:0000256" key="5">
    <source>
        <dbReference type="ARBA" id="ARBA00038292"/>
    </source>
</evidence>
<accession>A0A9E7PRL8</accession>
<dbReference type="KEGG" id="mend:L6E24_06720"/>
<name>A0A9E7PRL8_9EURY</name>
<dbReference type="GO" id="GO:0016491">
    <property type="term" value="F:oxidoreductase activity"/>
    <property type="evidence" value="ECO:0007669"/>
    <property type="project" value="InterPro"/>
</dbReference>
<dbReference type="Proteomes" id="UP001060368">
    <property type="component" value="Chromosome"/>
</dbReference>
<evidence type="ECO:0000256" key="4">
    <source>
        <dbReference type="ARBA" id="ARBA00022643"/>
    </source>
</evidence>
<keyword evidence="8" id="KW-1185">Reference proteome</keyword>
<evidence type="ECO:0000256" key="3">
    <source>
        <dbReference type="ARBA" id="ARBA00022630"/>
    </source>
</evidence>
<dbReference type="RefSeq" id="WP_257743936.1">
    <property type="nucleotide sequence ID" value="NZ_CP096115.1"/>
</dbReference>
<evidence type="ECO:0000313" key="8">
    <source>
        <dbReference type="Proteomes" id="UP001060368"/>
    </source>
</evidence>